<dbReference type="RefSeq" id="WP_259506221.1">
    <property type="nucleotide sequence ID" value="NZ_JANLCM010000001.1"/>
</dbReference>
<feature type="transmembrane region" description="Helical" evidence="7">
    <location>
        <begin position="199"/>
        <end position="218"/>
    </location>
</feature>
<keyword evidence="4 7" id="KW-0812">Transmembrane</keyword>
<dbReference type="InterPro" id="IPR035906">
    <property type="entry name" value="MetI-like_sf"/>
</dbReference>
<dbReference type="InterPro" id="IPR045621">
    <property type="entry name" value="BPD_transp_1_N"/>
</dbReference>
<dbReference type="InterPro" id="IPR000515">
    <property type="entry name" value="MetI-like"/>
</dbReference>
<dbReference type="Gene3D" id="1.10.3720.10">
    <property type="entry name" value="MetI-like"/>
    <property type="match status" value="1"/>
</dbReference>
<dbReference type="Proteomes" id="UP001165584">
    <property type="component" value="Unassembled WGS sequence"/>
</dbReference>
<evidence type="ECO:0000256" key="4">
    <source>
        <dbReference type="ARBA" id="ARBA00022692"/>
    </source>
</evidence>
<evidence type="ECO:0000256" key="3">
    <source>
        <dbReference type="ARBA" id="ARBA00022475"/>
    </source>
</evidence>
<evidence type="ECO:0000256" key="6">
    <source>
        <dbReference type="ARBA" id="ARBA00023136"/>
    </source>
</evidence>
<dbReference type="PANTHER" id="PTHR43163:SF3">
    <property type="entry name" value="PEPTIDE ABC TRANSPORTER PERMEASE PROTEIN"/>
    <property type="match status" value="1"/>
</dbReference>
<dbReference type="SUPFAM" id="SSF161098">
    <property type="entry name" value="MetI-like"/>
    <property type="match status" value="1"/>
</dbReference>
<keyword evidence="2 7" id="KW-0813">Transport</keyword>
<evidence type="ECO:0000256" key="2">
    <source>
        <dbReference type="ARBA" id="ARBA00022448"/>
    </source>
</evidence>
<comment type="caution">
    <text evidence="9">The sequence shown here is derived from an EMBL/GenBank/DDBJ whole genome shotgun (WGS) entry which is preliminary data.</text>
</comment>
<feature type="transmembrane region" description="Helical" evidence="7">
    <location>
        <begin position="305"/>
        <end position="328"/>
    </location>
</feature>
<keyword evidence="5 7" id="KW-1133">Transmembrane helix</keyword>
<comment type="subcellular location">
    <subcellularLocation>
        <location evidence="1 7">Cell membrane</location>
        <topology evidence="1 7">Multi-pass membrane protein</topology>
    </subcellularLocation>
</comment>
<keyword evidence="3" id="KW-1003">Cell membrane</keyword>
<feature type="transmembrane region" description="Helical" evidence="7">
    <location>
        <begin position="152"/>
        <end position="179"/>
    </location>
</feature>
<sequence length="341" mass="36651">MTTADSVVSATPARALRTNRHTGRIIARRLIEAPIVLLLISAAVFWLVQVVPGDPARAALGQLATPDQLDQWKIQHGLTGSVPERYVSWLGGFVTGNWGESLTYQQPVLGLVMGRFANSVLLGAYAFLIVAVVGVALGVYQATRRGRRSDRTATVLTVALSAVPEFAVGTVLLLFFAVFAHWFPVHSEVTADSTLGERISVMTLPAITLACASFGYVARMARAGATETLNSQYYRTAVLEGLPRWRILTGYVARNSLIPSVAVLGAQLAYLVGGSVIVETLFSYPGIGYTIVEAVQKKDLLVLEAAIMVTALASILILLLADLAYMALDPRIDLSRPAEVR</sequence>
<feature type="transmembrane region" description="Helical" evidence="7">
    <location>
        <begin position="261"/>
        <end position="285"/>
    </location>
</feature>
<evidence type="ECO:0000256" key="1">
    <source>
        <dbReference type="ARBA" id="ARBA00004651"/>
    </source>
</evidence>
<accession>A0ABT2GNI1</accession>
<name>A0ABT2GNI1_9MICO</name>
<evidence type="ECO:0000313" key="9">
    <source>
        <dbReference type="EMBL" id="MCS5717728.1"/>
    </source>
</evidence>
<evidence type="ECO:0000259" key="8">
    <source>
        <dbReference type="PROSITE" id="PS50928"/>
    </source>
</evidence>
<keyword evidence="10" id="KW-1185">Reference proteome</keyword>
<gene>
    <name evidence="9" type="ORF">N1027_06220</name>
</gene>
<evidence type="ECO:0000256" key="7">
    <source>
        <dbReference type="RuleBase" id="RU363032"/>
    </source>
</evidence>
<evidence type="ECO:0000256" key="5">
    <source>
        <dbReference type="ARBA" id="ARBA00022989"/>
    </source>
</evidence>
<dbReference type="PANTHER" id="PTHR43163">
    <property type="entry name" value="DIPEPTIDE TRANSPORT SYSTEM PERMEASE PROTEIN DPPB-RELATED"/>
    <property type="match status" value="1"/>
</dbReference>
<dbReference type="Pfam" id="PF19300">
    <property type="entry name" value="BPD_transp_1_N"/>
    <property type="match status" value="1"/>
</dbReference>
<dbReference type="Pfam" id="PF00528">
    <property type="entry name" value="BPD_transp_1"/>
    <property type="match status" value="1"/>
</dbReference>
<reference evidence="9" key="1">
    <citation type="submission" date="2022-08" db="EMBL/GenBank/DDBJ databases">
        <authorList>
            <person name="Deng Y."/>
            <person name="Han X.-F."/>
            <person name="Zhang Y.-Q."/>
        </authorList>
    </citation>
    <scope>NUCLEOTIDE SEQUENCE</scope>
    <source>
        <strain evidence="9">CPCC 205763</strain>
    </source>
</reference>
<feature type="domain" description="ABC transmembrane type-1" evidence="8">
    <location>
        <begin position="116"/>
        <end position="320"/>
    </location>
</feature>
<dbReference type="EMBL" id="JANLCM010000001">
    <property type="protein sequence ID" value="MCS5717728.1"/>
    <property type="molecule type" value="Genomic_DNA"/>
</dbReference>
<evidence type="ECO:0000313" key="10">
    <source>
        <dbReference type="Proteomes" id="UP001165584"/>
    </source>
</evidence>
<dbReference type="CDD" id="cd06261">
    <property type="entry name" value="TM_PBP2"/>
    <property type="match status" value="1"/>
</dbReference>
<feature type="transmembrane region" description="Helical" evidence="7">
    <location>
        <begin position="116"/>
        <end position="140"/>
    </location>
</feature>
<keyword evidence="6 7" id="KW-0472">Membrane</keyword>
<proteinExistence type="inferred from homology"/>
<comment type="similarity">
    <text evidence="7">Belongs to the binding-protein-dependent transport system permease family.</text>
</comment>
<dbReference type="PROSITE" id="PS50928">
    <property type="entry name" value="ABC_TM1"/>
    <property type="match status" value="1"/>
</dbReference>
<protein>
    <submittedName>
        <fullName evidence="9">ABC transporter permease</fullName>
    </submittedName>
</protein>
<feature type="transmembrane region" description="Helical" evidence="7">
    <location>
        <begin position="30"/>
        <end position="48"/>
    </location>
</feature>
<organism evidence="9 10">
    <name type="scientific">Herbiconiux aconitum</name>
    <dbReference type="NCBI Taxonomy" id="2970913"/>
    <lineage>
        <taxon>Bacteria</taxon>
        <taxon>Bacillati</taxon>
        <taxon>Actinomycetota</taxon>
        <taxon>Actinomycetes</taxon>
        <taxon>Micrococcales</taxon>
        <taxon>Microbacteriaceae</taxon>
        <taxon>Herbiconiux</taxon>
    </lineage>
</organism>